<evidence type="ECO:0000313" key="3">
    <source>
        <dbReference type="Proteomes" id="UP000314294"/>
    </source>
</evidence>
<sequence>METEARRRVITITIRSERTMDPRQRLKTSLASQPADGRGPEARLAGPMRVRKVTERSLALFLDPASQLRRHANVRLRHHRAPTTRVGSADPLSTERDGSKLGFHSDGNLLECM</sequence>
<name>A0A4Z2EEB2_9TELE</name>
<proteinExistence type="predicted"/>
<accession>A0A4Z2EEB2</accession>
<dbReference type="Proteomes" id="UP000314294">
    <property type="component" value="Unassembled WGS sequence"/>
</dbReference>
<comment type="caution">
    <text evidence="2">The sequence shown here is derived from an EMBL/GenBank/DDBJ whole genome shotgun (WGS) entry which is preliminary data.</text>
</comment>
<dbReference type="EMBL" id="SRLO01008957">
    <property type="protein sequence ID" value="TNN27063.1"/>
    <property type="molecule type" value="Genomic_DNA"/>
</dbReference>
<feature type="region of interest" description="Disordered" evidence="1">
    <location>
        <begin position="74"/>
        <end position="107"/>
    </location>
</feature>
<organism evidence="2 3">
    <name type="scientific">Liparis tanakae</name>
    <name type="common">Tanaka's snailfish</name>
    <dbReference type="NCBI Taxonomy" id="230148"/>
    <lineage>
        <taxon>Eukaryota</taxon>
        <taxon>Metazoa</taxon>
        <taxon>Chordata</taxon>
        <taxon>Craniata</taxon>
        <taxon>Vertebrata</taxon>
        <taxon>Euteleostomi</taxon>
        <taxon>Actinopterygii</taxon>
        <taxon>Neopterygii</taxon>
        <taxon>Teleostei</taxon>
        <taxon>Neoteleostei</taxon>
        <taxon>Acanthomorphata</taxon>
        <taxon>Eupercaria</taxon>
        <taxon>Perciformes</taxon>
        <taxon>Cottioidei</taxon>
        <taxon>Cottales</taxon>
        <taxon>Liparidae</taxon>
        <taxon>Liparis</taxon>
    </lineage>
</organism>
<protein>
    <submittedName>
        <fullName evidence="2">Uncharacterized protein</fullName>
    </submittedName>
</protein>
<evidence type="ECO:0000313" key="2">
    <source>
        <dbReference type="EMBL" id="TNN27063.1"/>
    </source>
</evidence>
<keyword evidence="3" id="KW-1185">Reference proteome</keyword>
<evidence type="ECO:0000256" key="1">
    <source>
        <dbReference type="SAM" id="MobiDB-lite"/>
    </source>
</evidence>
<dbReference type="AlphaFoldDB" id="A0A4Z2EEB2"/>
<feature type="region of interest" description="Disordered" evidence="1">
    <location>
        <begin position="21"/>
        <end position="46"/>
    </location>
</feature>
<gene>
    <name evidence="2" type="ORF">EYF80_062794</name>
</gene>
<reference evidence="2 3" key="1">
    <citation type="submission" date="2019-03" db="EMBL/GenBank/DDBJ databases">
        <title>First draft genome of Liparis tanakae, snailfish: a comprehensive survey of snailfish specific genes.</title>
        <authorList>
            <person name="Kim W."/>
            <person name="Song I."/>
            <person name="Jeong J.-H."/>
            <person name="Kim D."/>
            <person name="Kim S."/>
            <person name="Ryu S."/>
            <person name="Song J.Y."/>
            <person name="Lee S.K."/>
        </authorList>
    </citation>
    <scope>NUCLEOTIDE SEQUENCE [LARGE SCALE GENOMIC DNA]</scope>
    <source>
        <tissue evidence="2">Muscle</tissue>
    </source>
</reference>